<organism evidence="2 3">
    <name type="scientific">Dehalococcoides mccartyi (strain VS)</name>
    <dbReference type="NCBI Taxonomy" id="311424"/>
    <lineage>
        <taxon>Bacteria</taxon>
        <taxon>Bacillati</taxon>
        <taxon>Chloroflexota</taxon>
        <taxon>Dehalococcoidia</taxon>
        <taxon>Dehalococcoidales</taxon>
        <taxon>Dehalococcoidaceae</taxon>
        <taxon>Dehalococcoides</taxon>
    </lineage>
</organism>
<reference evidence="2 3" key="1">
    <citation type="journal article" date="2009" name="PLoS Genet.">
        <title>Localized plasticity in the streamlined genomes of vinyl chloride respiring Dehalococcoides.</title>
        <authorList>
            <person name="McMurdie P.J."/>
            <person name="Behrens S.F."/>
            <person name="Muller J.A."/>
            <person name="Goke J."/>
            <person name="Ritalahti K.M."/>
            <person name="Wagner R."/>
            <person name="Goltsman E."/>
            <person name="Lapidus A."/>
            <person name="Holmes S."/>
            <person name="Loffler F.E."/>
            <person name="Spormann A.M."/>
        </authorList>
    </citation>
    <scope>NUCLEOTIDE SEQUENCE [LARGE SCALE GENOMIC DNA]</scope>
    <source>
        <strain evidence="2 3">VS</strain>
    </source>
</reference>
<keyword evidence="1" id="KW-0812">Transmembrane</keyword>
<evidence type="ECO:0000313" key="3">
    <source>
        <dbReference type="Proteomes" id="UP000002506"/>
    </source>
</evidence>
<dbReference type="AlphaFoldDB" id="D2BG04"/>
<dbReference type="RefSeq" id="WP_012881431.1">
    <property type="nucleotide sequence ID" value="NC_013552.1"/>
</dbReference>
<feature type="transmembrane region" description="Helical" evidence="1">
    <location>
        <begin position="6"/>
        <end position="25"/>
    </location>
</feature>
<gene>
    <name evidence="2" type="primary">rdhB</name>
    <name evidence="2" type="ordered locus">DhcVS_81</name>
</gene>
<keyword evidence="1" id="KW-0472">Membrane</keyword>
<evidence type="ECO:0000256" key="1">
    <source>
        <dbReference type="SAM" id="Phobius"/>
    </source>
</evidence>
<dbReference type="HOGENOM" id="CLU_176126_0_0_0"/>
<feature type="transmembrane region" description="Helical" evidence="1">
    <location>
        <begin position="73"/>
        <end position="92"/>
    </location>
</feature>
<proteinExistence type="predicted"/>
<accession>D2BG04</accession>
<protein>
    <submittedName>
        <fullName evidence="2">Reductive dehalogenase anchoring protein</fullName>
    </submittedName>
</protein>
<name>D2BG04_DEHMV</name>
<sequence>MAGFFSFPWDWLITGIVVGAAVMWLQNWLSMKNLKLMWYHWIIGLIGLGFVLFGLQNLFAALKELEPRAALNFIWAIILPGILLLVLSWQLARAYNRKS</sequence>
<dbReference type="Proteomes" id="UP000002506">
    <property type="component" value="Chromosome"/>
</dbReference>
<keyword evidence="1" id="KW-1133">Transmembrane helix</keyword>
<dbReference type="KEGG" id="dev:DhcVS_81"/>
<evidence type="ECO:0000313" key="2">
    <source>
        <dbReference type="EMBL" id="ACZ61254.1"/>
    </source>
</evidence>
<feature type="transmembrane region" description="Helical" evidence="1">
    <location>
        <begin position="37"/>
        <end position="61"/>
    </location>
</feature>
<dbReference type="EMBL" id="CP001827">
    <property type="protein sequence ID" value="ACZ61254.1"/>
    <property type="molecule type" value="Genomic_DNA"/>
</dbReference>